<dbReference type="SUPFAM" id="SSF52029">
    <property type="entry name" value="GroEL apical domain-like"/>
    <property type="match status" value="1"/>
</dbReference>
<evidence type="ECO:0000256" key="8">
    <source>
        <dbReference type="RuleBase" id="RU000418"/>
    </source>
</evidence>
<dbReference type="InterPro" id="IPR027413">
    <property type="entry name" value="GROEL-like_equatorial_sf"/>
</dbReference>
<comment type="similarity">
    <text evidence="1 7 8">Belongs to the chaperonin (HSP60) family.</text>
</comment>
<dbReference type="NCBIfam" id="NF009487">
    <property type="entry name" value="PRK12849.1"/>
    <property type="match status" value="1"/>
</dbReference>
<dbReference type="AlphaFoldDB" id="A0A1V0RMF3"/>
<dbReference type="RefSeq" id="WP_008281663.1">
    <property type="nucleotide sequence ID" value="NZ_CP020474.1"/>
</dbReference>
<dbReference type="GO" id="GO:0051082">
    <property type="term" value="F:unfolded protein binding"/>
    <property type="evidence" value="ECO:0007669"/>
    <property type="project" value="UniProtKB-UniRule"/>
</dbReference>
<organism evidence="11 12">
    <name type="scientific">Roseovarius mucosus</name>
    <dbReference type="NCBI Taxonomy" id="215743"/>
    <lineage>
        <taxon>Bacteria</taxon>
        <taxon>Pseudomonadati</taxon>
        <taxon>Pseudomonadota</taxon>
        <taxon>Alphaproteobacteria</taxon>
        <taxon>Rhodobacterales</taxon>
        <taxon>Roseobacteraceae</taxon>
        <taxon>Roseovarius</taxon>
    </lineage>
</organism>
<dbReference type="Gene3D" id="3.50.7.10">
    <property type="entry name" value="GroEL"/>
    <property type="match status" value="1"/>
</dbReference>
<dbReference type="FunFam" id="3.50.7.10:FF:000001">
    <property type="entry name" value="60 kDa chaperonin"/>
    <property type="match status" value="1"/>
</dbReference>
<comment type="caution">
    <text evidence="7">Lacks conserved residue(s) required for the propagation of feature annotation.</text>
</comment>
<dbReference type="InterPro" id="IPR027409">
    <property type="entry name" value="GroEL-like_apical_dom_sf"/>
</dbReference>
<dbReference type="PANTHER" id="PTHR45633">
    <property type="entry name" value="60 KDA HEAT SHOCK PROTEIN, MITOCHONDRIAL"/>
    <property type="match status" value="1"/>
</dbReference>
<feature type="binding site" evidence="7">
    <location>
        <position position="496"/>
    </location>
    <ligand>
        <name>ATP</name>
        <dbReference type="ChEBI" id="CHEBI:30616"/>
    </ligand>
</feature>
<dbReference type="SUPFAM" id="SSF54849">
    <property type="entry name" value="GroEL-intermediate domain like"/>
    <property type="match status" value="1"/>
</dbReference>
<dbReference type="PROSITE" id="PS00296">
    <property type="entry name" value="CHAPERONINS_CPN60"/>
    <property type="match status" value="1"/>
</dbReference>
<protein>
    <recommendedName>
        <fullName evidence="7">Chaperonin GroEL</fullName>
        <ecNumber evidence="7">5.6.1.7</ecNumber>
    </recommendedName>
    <alternativeName>
        <fullName evidence="7">60 kDa chaperonin</fullName>
    </alternativeName>
    <alternativeName>
        <fullName evidence="7">Chaperonin-60</fullName>
        <shortName evidence="7">Cpn60</shortName>
    </alternativeName>
</protein>
<dbReference type="InterPro" id="IPR002423">
    <property type="entry name" value="Cpn60/GroEL/TCP-1"/>
</dbReference>
<dbReference type="NCBIfam" id="TIGR02348">
    <property type="entry name" value="GroEL"/>
    <property type="match status" value="1"/>
</dbReference>
<keyword evidence="4 7" id="KW-0067">ATP-binding</keyword>
<gene>
    <name evidence="7 11" type="primary">groL</name>
    <name evidence="7" type="synonym">groEL</name>
    <name evidence="11" type="ORF">ROSMUCSMR3_01436</name>
</gene>
<feature type="binding site" evidence="7">
    <location>
        <begin position="87"/>
        <end position="91"/>
    </location>
    <ligand>
        <name>ATP</name>
        <dbReference type="ChEBI" id="CHEBI:30616"/>
    </ligand>
</feature>
<dbReference type="InterPro" id="IPR027410">
    <property type="entry name" value="TCP-1-like_intermed_sf"/>
</dbReference>
<feature type="region of interest" description="Disordered" evidence="10">
    <location>
        <begin position="526"/>
        <end position="546"/>
    </location>
</feature>
<keyword evidence="12" id="KW-1185">Reference proteome</keyword>
<feature type="binding site" evidence="7">
    <location>
        <position position="51"/>
    </location>
    <ligand>
        <name>ATP</name>
        <dbReference type="ChEBI" id="CHEBI:30616"/>
    </ligand>
</feature>
<dbReference type="EMBL" id="CP020474">
    <property type="protein sequence ID" value="ARE82921.1"/>
    <property type="molecule type" value="Genomic_DNA"/>
</dbReference>
<dbReference type="Gene3D" id="1.10.560.10">
    <property type="entry name" value="GroEL-like equatorial domain"/>
    <property type="match status" value="1"/>
</dbReference>
<dbReference type="GO" id="GO:0140662">
    <property type="term" value="F:ATP-dependent protein folding chaperone"/>
    <property type="evidence" value="ECO:0007669"/>
    <property type="project" value="InterPro"/>
</dbReference>
<dbReference type="EC" id="5.6.1.7" evidence="7"/>
<name>A0A1V0RMF3_9RHOB</name>
<dbReference type="GO" id="GO:0016853">
    <property type="term" value="F:isomerase activity"/>
    <property type="evidence" value="ECO:0007669"/>
    <property type="project" value="UniProtKB-KW"/>
</dbReference>
<dbReference type="NCBIfam" id="NF000592">
    <property type="entry name" value="PRK00013.1"/>
    <property type="match status" value="1"/>
</dbReference>
<evidence type="ECO:0000256" key="10">
    <source>
        <dbReference type="SAM" id="MobiDB-lite"/>
    </source>
</evidence>
<keyword evidence="3 7" id="KW-0547">Nucleotide-binding</keyword>
<keyword evidence="2 7" id="KW-0963">Cytoplasm</keyword>
<dbReference type="Proteomes" id="UP000192273">
    <property type="component" value="Chromosome"/>
</dbReference>
<dbReference type="InterPro" id="IPR001844">
    <property type="entry name" value="Cpn60/GroEL"/>
</dbReference>
<dbReference type="HAMAP" id="MF_00600">
    <property type="entry name" value="CH60"/>
    <property type="match status" value="1"/>
</dbReference>
<dbReference type="SUPFAM" id="SSF48592">
    <property type="entry name" value="GroEL equatorial domain-like"/>
    <property type="match status" value="1"/>
</dbReference>
<dbReference type="GO" id="GO:0005737">
    <property type="term" value="C:cytoplasm"/>
    <property type="evidence" value="ECO:0007669"/>
    <property type="project" value="UniProtKB-SubCell"/>
</dbReference>
<feature type="binding site" evidence="7">
    <location>
        <position position="415"/>
    </location>
    <ligand>
        <name>ATP</name>
        <dbReference type="ChEBI" id="CHEBI:30616"/>
    </ligand>
</feature>
<dbReference type="GO" id="GO:0005524">
    <property type="term" value="F:ATP binding"/>
    <property type="evidence" value="ECO:0007669"/>
    <property type="project" value="UniProtKB-UniRule"/>
</dbReference>
<dbReference type="NCBIfam" id="NF009488">
    <property type="entry name" value="PRK12850.1"/>
    <property type="match status" value="1"/>
</dbReference>
<dbReference type="PRINTS" id="PR00298">
    <property type="entry name" value="CHAPERONIN60"/>
</dbReference>
<dbReference type="OrthoDB" id="9766614at2"/>
<dbReference type="CDD" id="cd03344">
    <property type="entry name" value="GroEL"/>
    <property type="match status" value="1"/>
</dbReference>
<keyword evidence="6 7" id="KW-0413">Isomerase</keyword>
<reference evidence="11 12" key="1">
    <citation type="submission" date="2017-03" db="EMBL/GenBank/DDBJ databases">
        <title>Genome Sequence of Roseovarius mucosus strain SMR3 Isolated from a culture of the Diatom Skeletonema marinoi.</title>
        <authorList>
            <person name="Topel M."/>
            <person name="Pinder M."/>
            <person name="Johansson O.N."/>
            <person name="Kourtchenko O."/>
            <person name="Godhe A."/>
            <person name="Clarke A.K."/>
        </authorList>
    </citation>
    <scope>NUCLEOTIDE SEQUENCE [LARGE SCALE GENOMIC DNA]</scope>
    <source>
        <strain evidence="11 12">SMR3</strain>
    </source>
</reference>
<comment type="subunit">
    <text evidence="7 9">Forms a cylinder of 14 subunits composed of two heptameric rings stacked back-to-back. Interacts with the co-chaperonin GroES.</text>
</comment>
<feature type="binding site" evidence="7">
    <location>
        <begin position="30"/>
        <end position="33"/>
    </location>
    <ligand>
        <name>ATP</name>
        <dbReference type="ChEBI" id="CHEBI:30616"/>
    </ligand>
</feature>
<dbReference type="InterPro" id="IPR018370">
    <property type="entry name" value="Chaperonin_Cpn60_CS"/>
</dbReference>
<dbReference type="KEGG" id="rmm:ROSMUCSMR3_01436"/>
<comment type="function">
    <text evidence="7 9">Together with its co-chaperonin GroES, plays an essential role in assisting protein folding. The GroEL-GroES system forms a nano-cage that allows encapsulation of the non-native substrate proteins and provides a physical environment optimized to promote and accelerate protein folding.</text>
</comment>
<evidence type="ECO:0000313" key="11">
    <source>
        <dbReference type="EMBL" id="ARE82921.1"/>
    </source>
</evidence>
<evidence type="ECO:0000256" key="4">
    <source>
        <dbReference type="ARBA" id="ARBA00022840"/>
    </source>
</evidence>
<comment type="subcellular location">
    <subcellularLocation>
        <location evidence="7">Cytoplasm</location>
    </subcellularLocation>
</comment>
<evidence type="ECO:0000256" key="3">
    <source>
        <dbReference type="ARBA" id="ARBA00022741"/>
    </source>
</evidence>
<dbReference type="GO" id="GO:0042026">
    <property type="term" value="P:protein refolding"/>
    <property type="evidence" value="ECO:0007669"/>
    <property type="project" value="UniProtKB-UniRule"/>
</dbReference>
<sequence>MAAKDVRFNTDARNRMLKGVNILADAVKVTLGPKGRNVVLDKSFGAPRITKDGVSVAKEIELEDKFENMGAQMVKEVASRTNDEAGDGTTTATVLAQAIVKEGMKAVAAGMNPMDLKRGIDLATSKVVEAIKAASRPVNDSAEVAQVGTISANGEAEIGRQIAEAMQKVGNEGVITVEENKGLETETDVVEGMQFDRGYLSPYFVTNADKMVADLEDCLILLHEKKLSSLQPMVPLLEQVIQSQKPLLIIAEDVEGEALATLVVNKLRGGLKIAAVKAPGFGDRRKAMLQDIAILTGGQVISEDLGMKLENVGMDMLGRAKKVSITKDATTIVDGAGEKAEIEARVSQIRQQIEDTTSDYDREKLQERVAKLAGGVAVIRVGGMTEIEVKERKDRVDDALNATRAAVQEGIVVGGGVALVQAAKKLAGLEGVNSDQNAGIAIVRRALEAPLRQIAENAGVDGSVVAGKIRESSDAKFGYNAQTDEYGDMFKFGVIDPAKVVRTALEDASSIAGLLITTEAMVADKPQKENAGGGGMPDMGGMGGMM</sequence>
<dbReference type="Gene3D" id="3.30.260.10">
    <property type="entry name" value="TCP-1-like chaperonin intermediate domain"/>
    <property type="match status" value="1"/>
</dbReference>
<evidence type="ECO:0000256" key="5">
    <source>
        <dbReference type="ARBA" id="ARBA00023186"/>
    </source>
</evidence>
<dbReference type="NCBIfam" id="NF009489">
    <property type="entry name" value="PRK12851.1"/>
    <property type="match status" value="1"/>
</dbReference>
<accession>A0A1V0RMF3</accession>
<feature type="compositionally biased region" description="Gly residues" evidence="10">
    <location>
        <begin position="531"/>
        <end position="546"/>
    </location>
</feature>
<evidence type="ECO:0000256" key="6">
    <source>
        <dbReference type="ARBA" id="ARBA00023235"/>
    </source>
</evidence>
<evidence type="ECO:0000256" key="9">
    <source>
        <dbReference type="RuleBase" id="RU000419"/>
    </source>
</evidence>
<evidence type="ECO:0000313" key="12">
    <source>
        <dbReference type="Proteomes" id="UP000192273"/>
    </source>
</evidence>
<dbReference type="Pfam" id="PF00118">
    <property type="entry name" value="Cpn60_TCP1"/>
    <property type="match status" value="1"/>
</dbReference>
<evidence type="ECO:0000256" key="7">
    <source>
        <dbReference type="HAMAP-Rule" id="MF_00600"/>
    </source>
</evidence>
<keyword evidence="5 7" id="KW-0143">Chaperone</keyword>
<proteinExistence type="inferred from homology"/>
<dbReference type="FunFam" id="1.10.560.10:FF:000001">
    <property type="entry name" value="60 kDa chaperonin"/>
    <property type="match status" value="1"/>
</dbReference>
<evidence type="ECO:0000256" key="2">
    <source>
        <dbReference type="ARBA" id="ARBA00022490"/>
    </source>
</evidence>
<evidence type="ECO:0000256" key="1">
    <source>
        <dbReference type="ARBA" id="ARBA00006607"/>
    </source>
</evidence>